<proteinExistence type="predicted"/>
<comment type="caution">
    <text evidence="1">The sequence shown here is derived from an EMBL/GenBank/DDBJ whole genome shotgun (WGS) entry which is preliminary data.</text>
</comment>
<protein>
    <recommendedName>
        <fullName evidence="3">CopG family transcriptional regulator</fullName>
    </recommendedName>
</protein>
<evidence type="ECO:0000313" key="2">
    <source>
        <dbReference type="Proteomes" id="UP000703590"/>
    </source>
</evidence>
<reference evidence="1" key="1">
    <citation type="submission" date="2021-02" db="EMBL/GenBank/DDBJ databases">
        <title>Sulfurospirillum tamanensis sp. nov.</title>
        <authorList>
            <person name="Frolova A."/>
            <person name="Merkel A."/>
            <person name="Slobodkin A."/>
        </authorList>
    </citation>
    <scope>NUCLEOTIDE SEQUENCE</scope>
    <source>
        <strain evidence="1">T05b</strain>
    </source>
</reference>
<dbReference type="SUPFAM" id="SSF47598">
    <property type="entry name" value="Ribbon-helix-helix"/>
    <property type="match status" value="1"/>
</dbReference>
<dbReference type="InterPro" id="IPR010985">
    <property type="entry name" value="Ribbon_hlx_hlx"/>
</dbReference>
<gene>
    <name evidence="1" type="ORF">JWV37_09775</name>
</gene>
<reference evidence="1" key="2">
    <citation type="submission" date="2021-02" db="EMBL/GenBank/DDBJ databases">
        <authorList>
            <person name="Merkel A.Y."/>
        </authorList>
    </citation>
    <scope>NUCLEOTIDE SEQUENCE</scope>
    <source>
        <strain evidence="1">T05b</strain>
    </source>
</reference>
<sequence>MHSLKQLEKQQVGLRLPAYLVEEMDEFTKQFALNRTDIITEAIKSYLVAQKEKMFYEGFDSACKEVVQMQKGELKEGTLGELIDELNHNPNA</sequence>
<dbReference type="Proteomes" id="UP000703590">
    <property type="component" value="Unassembled WGS sequence"/>
</dbReference>
<accession>A0ABS2WTT0</accession>
<evidence type="ECO:0008006" key="3">
    <source>
        <dbReference type="Google" id="ProtNLM"/>
    </source>
</evidence>
<dbReference type="EMBL" id="JAFHKK010000023">
    <property type="protein sequence ID" value="MBN2965069.1"/>
    <property type="molecule type" value="Genomic_DNA"/>
</dbReference>
<evidence type="ECO:0000313" key="1">
    <source>
        <dbReference type="EMBL" id="MBN2965069.1"/>
    </source>
</evidence>
<dbReference type="Gene3D" id="1.10.1220.10">
    <property type="entry name" value="Met repressor-like"/>
    <property type="match status" value="1"/>
</dbReference>
<dbReference type="CDD" id="cd22231">
    <property type="entry name" value="RHH_NikR_HicB-like"/>
    <property type="match status" value="1"/>
</dbReference>
<name>A0ABS2WTT0_9BACT</name>
<dbReference type="InterPro" id="IPR013321">
    <property type="entry name" value="Arc_rbn_hlx_hlx"/>
</dbReference>
<keyword evidence="2" id="KW-1185">Reference proteome</keyword>
<dbReference type="RefSeq" id="WP_205459614.1">
    <property type="nucleotide sequence ID" value="NZ_JAFHKK010000023.1"/>
</dbReference>
<organism evidence="1 2">
    <name type="scientific">Sulfurospirillum tamanense</name>
    <dbReference type="NCBI Taxonomy" id="2813362"/>
    <lineage>
        <taxon>Bacteria</taxon>
        <taxon>Pseudomonadati</taxon>
        <taxon>Campylobacterota</taxon>
        <taxon>Epsilonproteobacteria</taxon>
        <taxon>Campylobacterales</taxon>
        <taxon>Sulfurospirillaceae</taxon>
        <taxon>Sulfurospirillum</taxon>
    </lineage>
</organism>